<dbReference type="Proteomes" id="UP000824281">
    <property type="component" value="Chromosome"/>
</dbReference>
<reference evidence="2 3" key="1">
    <citation type="submission" date="2021-08" db="EMBL/GenBank/DDBJ databases">
        <title>Comparative Genomics Analysis of the Genus Qipengyuania Reveals Extensive Genetic Diversity and Metabolic Versatility, Including the Description of Fifteen Novel Species.</title>
        <authorList>
            <person name="Liu Y."/>
        </authorList>
    </citation>
    <scope>NUCLEOTIDE SEQUENCE [LARGE SCALE GENOMIC DNA]</scope>
    <source>
        <strain evidence="2 3">1NDH13</strain>
    </source>
</reference>
<protein>
    <submittedName>
        <fullName evidence="2">Transglutaminase-like cysteine peptidase</fullName>
    </submittedName>
</protein>
<dbReference type="Pfam" id="PF06035">
    <property type="entry name" value="Peptidase_C93"/>
    <property type="match status" value="1"/>
</dbReference>
<dbReference type="PANTHER" id="PTHR39327:SF1">
    <property type="entry name" value="BLR5470 PROTEIN"/>
    <property type="match status" value="1"/>
</dbReference>
<dbReference type="EMBL" id="CP081295">
    <property type="protein sequence ID" value="QZD90577.1"/>
    <property type="molecule type" value="Genomic_DNA"/>
</dbReference>
<name>A0ABX8ZSJ9_9SPHN</name>
<evidence type="ECO:0000313" key="3">
    <source>
        <dbReference type="Proteomes" id="UP000824281"/>
    </source>
</evidence>
<dbReference type="InterPro" id="IPR038765">
    <property type="entry name" value="Papain-like_cys_pep_sf"/>
</dbReference>
<dbReference type="InterPro" id="IPR010319">
    <property type="entry name" value="Transglutaminase-like_Cys_pept"/>
</dbReference>
<evidence type="ECO:0000256" key="1">
    <source>
        <dbReference type="SAM" id="SignalP"/>
    </source>
</evidence>
<evidence type="ECO:0000313" key="2">
    <source>
        <dbReference type="EMBL" id="QZD90577.1"/>
    </source>
</evidence>
<feature type="signal peptide" evidence="1">
    <location>
        <begin position="1"/>
        <end position="30"/>
    </location>
</feature>
<dbReference type="SUPFAM" id="SSF54001">
    <property type="entry name" value="Cysteine proteinases"/>
    <property type="match status" value="1"/>
</dbReference>
<sequence length="325" mass="33653">MIRAASSSATLRTALFGAAMLACMPQAAQAATPVVAVQAAEMVASDCSASLLRPSATTAPISIAAPAPSKAAQILGGESALDAIRARQAGAPASHPLLSGSPTKAFEPAAAPIAARPAGCAIAASPFAANAPIDLGTPALALPRRDEPVLGAAPQADRVLGSRMVRISRTSFDAQWQRVGASRADLSATLARVGSASQDRAALAASVNAWVNREIAHAEDIELFGRSDYWADAATTLRLGRGDCEDFALLKMELLAAAGVAREDMMLTLARDLIRRQDHAVLMVRTEDGLLMLDNVGSAPLDGTQSHGYRPVMSLGANQSWLHGY</sequence>
<proteinExistence type="predicted"/>
<organism evidence="2 3">
    <name type="scientific">Qipengyuania aurantiaca</name>
    <dbReference type="NCBI Taxonomy" id="2867233"/>
    <lineage>
        <taxon>Bacteria</taxon>
        <taxon>Pseudomonadati</taxon>
        <taxon>Pseudomonadota</taxon>
        <taxon>Alphaproteobacteria</taxon>
        <taxon>Sphingomonadales</taxon>
        <taxon>Erythrobacteraceae</taxon>
        <taxon>Qipengyuania</taxon>
    </lineage>
</organism>
<dbReference type="Gene3D" id="3.10.620.30">
    <property type="match status" value="1"/>
</dbReference>
<gene>
    <name evidence="2" type="ORF">K3148_04060</name>
</gene>
<keyword evidence="3" id="KW-1185">Reference proteome</keyword>
<dbReference type="RefSeq" id="WP_221426042.1">
    <property type="nucleotide sequence ID" value="NZ_CP081295.1"/>
</dbReference>
<accession>A0ABX8ZSJ9</accession>
<keyword evidence="1" id="KW-0732">Signal</keyword>
<feature type="chain" id="PRO_5045344846" evidence="1">
    <location>
        <begin position="31"/>
        <end position="325"/>
    </location>
</feature>
<dbReference type="PROSITE" id="PS51257">
    <property type="entry name" value="PROKAR_LIPOPROTEIN"/>
    <property type="match status" value="1"/>
</dbReference>
<dbReference type="PANTHER" id="PTHR39327">
    <property type="match status" value="1"/>
</dbReference>